<dbReference type="InterPro" id="IPR050925">
    <property type="entry name" value="Rhomboid_protease_S54"/>
</dbReference>
<evidence type="ECO:0000259" key="8">
    <source>
        <dbReference type="Pfam" id="PF01694"/>
    </source>
</evidence>
<dbReference type="Proteomes" id="UP000199041">
    <property type="component" value="Unassembled WGS sequence"/>
</dbReference>
<dbReference type="RefSeq" id="WP_091394364.1">
    <property type="nucleotide sequence ID" value="NZ_FNQY01000004.1"/>
</dbReference>
<dbReference type="SUPFAM" id="SSF144091">
    <property type="entry name" value="Rhomboid-like"/>
    <property type="match status" value="1"/>
</dbReference>
<feature type="transmembrane region" description="Helical" evidence="7">
    <location>
        <begin position="70"/>
        <end position="90"/>
    </location>
</feature>
<organism evidence="9 10">
    <name type="scientific">Arachidicoccus rhizosphaerae</name>
    <dbReference type="NCBI Taxonomy" id="551991"/>
    <lineage>
        <taxon>Bacteria</taxon>
        <taxon>Pseudomonadati</taxon>
        <taxon>Bacteroidota</taxon>
        <taxon>Chitinophagia</taxon>
        <taxon>Chitinophagales</taxon>
        <taxon>Chitinophagaceae</taxon>
        <taxon>Arachidicoccus</taxon>
    </lineage>
</organism>
<protein>
    <submittedName>
        <fullName evidence="9">Rhomboid-like protein</fullName>
    </submittedName>
</protein>
<feature type="transmembrane region" description="Helical" evidence="7">
    <location>
        <begin position="155"/>
        <end position="174"/>
    </location>
</feature>
<sequence>MQNGRQLGLPPFPPVIKNLIIINFIVWMIQSFLGQHVTEFMENTFALHSFYSPLFKPWQILTHMFLHSPFGGSMGIMHILLNMFGLWMFGSALEINFGAKRFLTFYLLSGIGAALFYLGYLQYEMSPIVHQYHALMAAGAPDVYLQQYMAKINEGMLGASGAVFGVLAGFGYLFPNTQLYLYFFLPIPTKWAILGIIGYEIFMAIKDTDDVAHAAHIGGALTGFLIIFIWNRFNKKHFY</sequence>
<feature type="transmembrane region" description="Helical" evidence="7">
    <location>
        <begin position="102"/>
        <end position="120"/>
    </location>
</feature>
<gene>
    <name evidence="9" type="ORF">SAMN05192529_10426</name>
</gene>
<evidence type="ECO:0000256" key="4">
    <source>
        <dbReference type="ARBA" id="ARBA00022801"/>
    </source>
</evidence>
<keyword evidence="10" id="KW-1185">Reference proteome</keyword>
<comment type="subcellular location">
    <subcellularLocation>
        <location evidence="1">Membrane</location>
        <topology evidence="1">Multi-pass membrane protein</topology>
    </subcellularLocation>
</comment>
<dbReference type="GO" id="GO:0004252">
    <property type="term" value="F:serine-type endopeptidase activity"/>
    <property type="evidence" value="ECO:0007669"/>
    <property type="project" value="InterPro"/>
</dbReference>
<evidence type="ECO:0000313" key="10">
    <source>
        <dbReference type="Proteomes" id="UP000199041"/>
    </source>
</evidence>
<feature type="transmembrane region" description="Helical" evidence="7">
    <location>
        <begin position="12"/>
        <end position="33"/>
    </location>
</feature>
<dbReference type="Gene3D" id="1.20.1540.10">
    <property type="entry name" value="Rhomboid-like"/>
    <property type="match status" value="1"/>
</dbReference>
<feature type="transmembrane region" description="Helical" evidence="7">
    <location>
        <begin position="211"/>
        <end position="230"/>
    </location>
</feature>
<evidence type="ECO:0000256" key="1">
    <source>
        <dbReference type="ARBA" id="ARBA00004141"/>
    </source>
</evidence>
<dbReference type="OrthoDB" id="9807874at2"/>
<dbReference type="PANTHER" id="PTHR43731">
    <property type="entry name" value="RHOMBOID PROTEASE"/>
    <property type="match status" value="1"/>
</dbReference>
<feature type="transmembrane region" description="Helical" evidence="7">
    <location>
        <begin position="181"/>
        <end position="205"/>
    </location>
</feature>
<comment type="similarity">
    <text evidence="2">Belongs to the peptidase S54 family.</text>
</comment>
<dbReference type="EMBL" id="FNQY01000004">
    <property type="protein sequence ID" value="SDZ91079.1"/>
    <property type="molecule type" value="Genomic_DNA"/>
</dbReference>
<dbReference type="PANTHER" id="PTHR43731:SF14">
    <property type="entry name" value="PRESENILIN-ASSOCIATED RHOMBOID-LIKE PROTEIN, MITOCHONDRIAL"/>
    <property type="match status" value="1"/>
</dbReference>
<keyword evidence="3 7" id="KW-0812">Transmembrane</keyword>
<dbReference type="STRING" id="551991.SAMN05192529_10426"/>
<proteinExistence type="inferred from homology"/>
<reference evidence="9 10" key="1">
    <citation type="submission" date="2016-10" db="EMBL/GenBank/DDBJ databases">
        <authorList>
            <person name="de Groot N.N."/>
        </authorList>
    </citation>
    <scope>NUCLEOTIDE SEQUENCE [LARGE SCALE GENOMIC DNA]</scope>
    <source>
        <strain evidence="9 10">Vu-144</strain>
    </source>
</reference>
<keyword evidence="6 7" id="KW-0472">Membrane</keyword>
<evidence type="ECO:0000256" key="3">
    <source>
        <dbReference type="ARBA" id="ARBA00022692"/>
    </source>
</evidence>
<evidence type="ECO:0000256" key="5">
    <source>
        <dbReference type="ARBA" id="ARBA00022989"/>
    </source>
</evidence>
<accession>A0A1H3WVB3</accession>
<keyword evidence="5 7" id="KW-1133">Transmembrane helix</keyword>
<name>A0A1H3WVB3_9BACT</name>
<evidence type="ECO:0000313" key="9">
    <source>
        <dbReference type="EMBL" id="SDZ91079.1"/>
    </source>
</evidence>
<dbReference type="AlphaFoldDB" id="A0A1H3WVB3"/>
<dbReference type="GO" id="GO:0016020">
    <property type="term" value="C:membrane"/>
    <property type="evidence" value="ECO:0007669"/>
    <property type="project" value="UniProtKB-SubCell"/>
</dbReference>
<dbReference type="Pfam" id="PF01694">
    <property type="entry name" value="Rhomboid"/>
    <property type="match status" value="1"/>
</dbReference>
<dbReference type="InterPro" id="IPR022764">
    <property type="entry name" value="Peptidase_S54_rhomboid_dom"/>
</dbReference>
<keyword evidence="4" id="KW-0378">Hydrolase</keyword>
<evidence type="ECO:0000256" key="6">
    <source>
        <dbReference type="ARBA" id="ARBA00023136"/>
    </source>
</evidence>
<evidence type="ECO:0000256" key="7">
    <source>
        <dbReference type="SAM" id="Phobius"/>
    </source>
</evidence>
<dbReference type="InterPro" id="IPR035952">
    <property type="entry name" value="Rhomboid-like_sf"/>
</dbReference>
<evidence type="ECO:0000256" key="2">
    <source>
        <dbReference type="ARBA" id="ARBA00009045"/>
    </source>
</evidence>
<feature type="domain" description="Peptidase S54 rhomboid" evidence="8">
    <location>
        <begin position="56"/>
        <end position="230"/>
    </location>
</feature>